<dbReference type="EMBL" id="SDMP01000012">
    <property type="protein sequence ID" value="RYR26766.1"/>
    <property type="molecule type" value="Genomic_DNA"/>
</dbReference>
<keyword evidence="1" id="KW-1133">Transmembrane helix</keyword>
<dbReference type="STRING" id="3818.A0A445AJY5"/>
<organism evidence="3 4">
    <name type="scientific">Arachis hypogaea</name>
    <name type="common">Peanut</name>
    <dbReference type="NCBI Taxonomy" id="3818"/>
    <lineage>
        <taxon>Eukaryota</taxon>
        <taxon>Viridiplantae</taxon>
        <taxon>Streptophyta</taxon>
        <taxon>Embryophyta</taxon>
        <taxon>Tracheophyta</taxon>
        <taxon>Spermatophyta</taxon>
        <taxon>Magnoliopsida</taxon>
        <taxon>eudicotyledons</taxon>
        <taxon>Gunneridae</taxon>
        <taxon>Pentapetalae</taxon>
        <taxon>rosids</taxon>
        <taxon>fabids</taxon>
        <taxon>Fabales</taxon>
        <taxon>Fabaceae</taxon>
        <taxon>Papilionoideae</taxon>
        <taxon>50 kb inversion clade</taxon>
        <taxon>dalbergioids sensu lato</taxon>
        <taxon>Dalbergieae</taxon>
        <taxon>Pterocarpus clade</taxon>
        <taxon>Arachis</taxon>
    </lineage>
</organism>
<evidence type="ECO:0000313" key="3">
    <source>
        <dbReference type="EMBL" id="RYR26766.1"/>
    </source>
</evidence>
<evidence type="ECO:0000256" key="1">
    <source>
        <dbReference type="SAM" id="Phobius"/>
    </source>
</evidence>
<protein>
    <recommendedName>
        <fullName evidence="2">Reverse transcriptase zinc-binding domain-containing protein</fullName>
    </recommendedName>
</protein>
<keyword evidence="1" id="KW-0812">Transmembrane</keyword>
<keyword evidence="4" id="KW-1185">Reference proteome</keyword>
<keyword evidence="1" id="KW-0472">Membrane</keyword>
<sequence length="228" mass="27178">MCHYKINFQDYLWFQIRRRTLYMIVGVDRFIMGNRDNVTWRFSSDGRYNVKSFTNVAEEKIYGETTMKHIFYDLWRGLVRLRIEMLVWFIITDGLNTKDKLIKKEIISQGEGTCVLCKKKQESVSHLFLHCSFCSKLWFMALNAGRVCWIEINDIRTWFEGWINCDVCNMPKKRIMLFFAILWTSMGEALLSVLQMSLQFGLKEVGVKEEDVKMMANNKYTVKWLHEI</sequence>
<comment type="caution">
    <text evidence="3">The sequence shown here is derived from an EMBL/GenBank/DDBJ whole genome shotgun (WGS) entry which is preliminary data.</text>
</comment>
<proteinExistence type="predicted"/>
<name>A0A445AJY5_ARAHY</name>
<reference evidence="3 4" key="1">
    <citation type="submission" date="2019-01" db="EMBL/GenBank/DDBJ databases">
        <title>Sequencing of cultivated peanut Arachis hypogaea provides insights into genome evolution and oil improvement.</title>
        <authorList>
            <person name="Chen X."/>
        </authorList>
    </citation>
    <scope>NUCLEOTIDE SEQUENCE [LARGE SCALE GENOMIC DNA]</scope>
    <source>
        <strain evidence="4">cv. Fuhuasheng</strain>
        <tissue evidence="3">Leaves</tissue>
    </source>
</reference>
<gene>
    <name evidence="3" type="ORF">Ahy_B02g061063</name>
</gene>
<feature type="transmembrane region" description="Helical" evidence="1">
    <location>
        <begin position="175"/>
        <end position="194"/>
    </location>
</feature>
<evidence type="ECO:0000313" key="4">
    <source>
        <dbReference type="Proteomes" id="UP000289738"/>
    </source>
</evidence>
<dbReference type="InterPro" id="IPR026960">
    <property type="entry name" value="RVT-Znf"/>
</dbReference>
<feature type="domain" description="Reverse transcriptase zinc-binding" evidence="2">
    <location>
        <begin position="66"/>
        <end position="138"/>
    </location>
</feature>
<evidence type="ECO:0000259" key="2">
    <source>
        <dbReference type="Pfam" id="PF13966"/>
    </source>
</evidence>
<dbReference type="AlphaFoldDB" id="A0A445AJY5"/>
<dbReference type="Proteomes" id="UP000289738">
    <property type="component" value="Chromosome B02"/>
</dbReference>
<accession>A0A445AJY5</accession>
<dbReference type="Pfam" id="PF13966">
    <property type="entry name" value="zf-RVT"/>
    <property type="match status" value="1"/>
</dbReference>